<gene>
    <name evidence="1" type="ORF">CB4_03163</name>
</gene>
<dbReference type="EMBL" id="AP017312">
    <property type="protein sequence ID" value="BAU28985.1"/>
    <property type="molecule type" value="Genomic_DNA"/>
</dbReference>
<dbReference type="KEGG" id="asoc:CB4_03163"/>
<dbReference type="AlphaFoldDB" id="A0A0U4WKI1"/>
<organism evidence="1 2">
    <name type="scientific">Aneurinibacillus soli</name>
    <dbReference type="NCBI Taxonomy" id="1500254"/>
    <lineage>
        <taxon>Bacteria</taxon>
        <taxon>Bacillati</taxon>
        <taxon>Bacillota</taxon>
        <taxon>Bacilli</taxon>
        <taxon>Bacillales</taxon>
        <taxon>Paenibacillaceae</taxon>
        <taxon>Aneurinibacillus group</taxon>
        <taxon>Aneurinibacillus</taxon>
    </lineage>
</organism>
<proteinExistence type="predicted"/>
<evidence type="ECO:0000313" key="1">
    <source>
        <dbReference type="EMBL" id="BAU28985.1"/>
    </source>
</evidence>
<protein>
    <submittedName>
        <fullName evidence="1">Uncharacterized protein</fullName>
    </submittedName>
</protein>
<sequence>MQQTTNTIKNMEDYPLMLTADHISEILHMSKRRAYEVMELKSFPIIRIGKRKWVQRDAFFTWLKQQEGASA</sequence>
<keyword evidence="2" id="KW-1185">Reference proteome</keyword>
<dbReference type="Proteomes" id="UP000217696">
    <property type="component" value="Chromosome"/>
</dbReference>
<evidence type="ECO:0000313" key="2">
    <source>
        <dbReference type="Proteomes" id="UP000217696"/>
    </source>
</evidence>
<name>A0A0U4WKI1_9BACL</name>
<dbReference type="OrthoDB" id="122388at2"/>
<dbReference type="RefSeq" id="WP_096466674.1">
    <property type="nucleotide sequence ID" value="NZ_AP017312.1"/>
</dbReference>
<reference evidence="1 2" key="1">
    <citation type="submission" date="2015-12" db="EMBL/GenBank/DDBJ databases">
        <title>Genome sequence of Aneurinibacillus soli.</title>
        <authorList>
            <person name="Lee J.S."/>
            <person name="Lee K.C."/>
            <person name="Kim K.K."/>
            <person name="Lee B.W."/>
        </authorList>
    </citation>
    <scope>NUCLEOTIDE SEQUENCE [LARGE SCALE GENOMIC DNA]</scope>
    <source>
        <strain evidence="1 2">CB4</strain>
    </source>
</reference>
<accession>A0A0U4WKI1</accession>